<sequence length="359" mass="38832">MLGNQRRPRSLSEGFAKAKAPDSARKVKPKAKAAFDTTIHNLNEMALSPAQRKRREEARILYAPKHLSTSTSTSTSNQKKVQSTASVSPSLSPSPATTNTTATSKVPSRIPASHSSSSSLPDEDDAVVDLDEELRNFSRKTTKEAPVSKAASLRNTLLTQIQHQQQQHHSQPTKPSLTPTPNNKKHVQIDQNTSFFHPIIQNQLISLLESLETLSTAMNISPPPPTSTSTSSSEDPILADPLNPLFLLSHTLATATQTVSSATRLVQNNYLRTDSIASTIEALCVKVNSLEARLAVKEKADSAGALKLDAVQKSVDLVHSLVDGELGQVWKAVDSMRAECRAAGFGNSVMRTLRGEFAE</sequence>
<evidence type="ECO:0000313" key="3">
    <source>
        <dbReference type="Proteomes" id="UP000193642"/>
    </source>
</evidence>
<accession>A0A1Y2C7N9</accession>
<feature type="compositionally biased region" description="Low complexity" evidence="1">
    <location>
        <begin position="160"/>
        <end position="170"/>
    </location>
</feature>
<proteinExistence type="predicted"/>
<evidence type="ECO:0000313" key="2">
    <source>
        <dbReference type="EMBL" id="ORY43040.1"/>
    </source>
</evidence>
<feature type="region of interest" description="Disordered" evidence="1">
    <location>
        <begin position="1"/>
        <end position="35"/>
    </location>
</feature>
<feature type="compositionally biased region" description="Polar residues" evidence="1">
    <location>
        <begin position="172"/>
        <end position="182"/>
    </location>
</feature>
<dbReference type="OrthoDB" id="2162774at2759"/>
<dbReference type="AlphaFoldDB" id="A0A1Y2C7N9"/>
<organism evidence="2 3">
    <name type="scientific">Rhizoclosmatium globosum</name>
    <dbReference type="NCBI Taxonomy" id="329046"/>
    <lineage>
        <taxon>Eukaryota</taxon>
        <taxon>Fungi</taxon>
        <taxon>Fungi incertae sedis</taxon>
        <taxon>Chytridiomycota</taxon>
        <taxon>Chytridiomycota incertae sedis</taxon>
        <taxon>Chytridiomycetes</taxon>
        <taxon>Chytridiales</taxon>
        <taxon>Chytriomycetaceae</taxon>
        <taxon>Rhizoclosmatium</taxon>
    </lineage>
</organism>
<feature type="region of interest" description="Disordered" evidence="1">
    <location>
        <begin position="63"/>
        <end position="124"/>
    </location>
</feature>
<keyword evidence="3" id="KW-1185">Reference proteome</keyword>
<feature type="compositionally biased region" description="Low complexity" evidence="1">
    <location>
        <begin position="68"/>
        <end position="119"/>
    </location>
</feature>
<dbReference type="EMBL" id="MCGO01000026">
    <property type="protein sequence ID" value="ORY43040.1"/>
    <property type="molecule type" value="Genomic_DNA"/>
</dbReference>
<reference evidence="2 3" key="1">
    <citation type="submission" date="2016-07" db="EMBL/GenBank/DDBJ databases">
        <title>Pervasive Adenine N6-methylation of Active Genes in Fungi.</title>
        <authorList>
            <consortium name="DOE Joint Genome Institute"/>
            <person name="Mondo S.J."/>
            <person name="Dannebaum R.O."/>
            <person name="Kuo R.C."/>
            <person name="Labutti K."/>
            <person name="Haridas S."/>
            <person name="Kuo A."/>
            <person name="Salamov A."/>
            <person name="Ahrendt S.R."/>
            <person name="Lipzen A."/>
            <person name="Sullivan W."/>
            <person name="Andreopoulos W.B."/>
            <person name="Clum A."/>
            <person name="Lindquist E."/>
            <person name="Daum C."/>
            <person name="Ramamoorthy G.K."/>
            <person name="Gryganskyi A."/>
            <person name="Culley D."/>
            <person name="Magnuson J.K."/>
            <person name="James T.Y."/>
            <person name="O'Malley M.A."/>
            <person name="Stajich J.E."/>
            <person name="Spatafora J.W."/>
            <person name="Visel A."/>
            <person name="Grigoriev I.V."/>
        </authorList>
    </citation>
    <scope>NUCLEOTIDE SEQUENCE [LARGE SCALE GENOMIC DNA]</scope>
    <source>
        <strain evidence="2 3">JEL800</strain>
    </source>
</reference>
<protein>
    <submittedName>
        <fullName evidence="2">Uncharacterized protein</fullName>
    </submittedName>
</protein>
<name>A0A1Y2C7N9_9FUNG</name>
<dbReference type="Proteomes" id="UP000193642">
    <property type="component" value="Unassembled WGS sequence"/>
</dbReference>
<feature type="region of interest" description="Disordered" evidence="1">
    <location>
        <begin position="160"/>
        <end position="184"/>
    </location>
</feature>
<evidence type="ECO:0000256" key="1">
    <source>
        <dbReference type="SAM" id="MobiDB-lite"/>
    </source>
</evidence>
<comment type="caution">
    <text evidence="2">The sequence shown here is derived from an EMBL/GenBank/DDBJ whole genome shotgun (WGS) entry which is preliminary data.</text>
</comment>
<gene>
    <name evidence="2" type="ORF">BCR33DRAFT_851268</name>
</gene>